<keyword evidence="7" id="KW-0472">Membrane</keyword>
<dbReference type="OrthoDB" id="9785340at2"/>
<evidence type="ECO:0000313" key="9">
    <source>
        <dbReference type="EMBL" id="GAS96462.1"/>
    </source>
</evidence>
<evidence type="ECO:0000256" key="7">
    <source>
        <dbReference type="SAM" id="Phobius"/>
    </source>
</evidence>
<dbReference type="CDD" id="cd07326">
    <property type="entry name" value="M56_BlaR1_MecR1_like"/>
    <property type="match status" value="1"/>
</dbReference>
<protein>
    <submittedName>
        <fullName evidence="9">Zn-dependent protease with chaperone function</fullName>
    </submittedName>
</protein>
<reference evidence="10" key="2">
    <citation type="submission" date="2016-02" db="EMBL/GenBank/DDBJ databases">
        <title>Draft genome sequence of five rapidly growing Mycobacterium species.</title>
        <authorList>
            <person name="Katahira K."/>
            <person name="Gotou Y."/>
            <person name="Iida K."/>
            <person name="Ogura Y."/>
            <person name="Hayashi T."/>
        </authorList>
    </citation>
    <scope>NUCLEOTIDE SEQUENCE [LARGE SCALE GENOMIC DNA]</scope>
    <source>
        <strain evidence="10">JCM15298</strain>
    </source>
</reference>
<dbReference type="GO" id="GO:0006508">
    <property type="term" value="P:proteolysis"/>
    <property type="evidence" value="ECO:0007669"/>
    <property type="project" value="UniProtKB-KW"/>
</dbReference>
<proteinExistence type="inferred from homology"/>
<name>A0A100WDX2_MYCCR</name>
<dbReference type="Proteomes" id="UP000069443">
    <property type="component" value="Unassembled WGS sequence"/>
</dbReference>
<gene>
    <name evidence="9" type="ORF">RMCC_3428</name>
</gene>
<keyword evidence="2" id="KW-0479">Metal-binding</keyword>
<comment type="cofactor">
    <cofactor evidence="6">
        <name>Zn(2+)</name>
        <dbReference type="ChEBI" id="CHEBI:29105"/>
    </cofactor>
    <text evidence="6">Binds 1 zinc ion per subunit.</text>
</comment>
<dbReference type="Gene3D" id="3.30.2010.10">
    <property type="entry name" value="Metalloproteases ('zincins'), catalytic domain"/>
    <property type="match status" value="1"/>
</dbReference>
<comment type="similarity">
    <text evidence="6">Belongs to the peptidase M48 family.</text>
</comment>
<evidence type="ECO:0000256" key="4">
    <source>
        <dbReference type="ARBA" id="ARBA00022833"/>
    </source>
</evidence>
<dbReference type="AlphaFoldDB" id="A0A100WDX2"/>
<dbReference type="EMBL" id="BCSY01000051">
    <property type="protein sequence ID" value="GAS96462.1"/>
    <property type="molecule type" value="Genomic_DNA"/>
</dbReference>
<keyword evidence="3 6" id="KW-0378">Hydrolase</keyword>
<evidence type="ECO:0000259" key="8">
    <source>
        <dbReference type="Pfam" id="PF01435"/>
    </source>
</evidence>
<evidence type="ECO:0000256" key="5">
    <source>
        <dbReference type="ARBA" id="ARBA00023049"/>
    </source>
</evidence>
<dbReference type="STRING" id="228230.RMCC_3428"/>
<dbReference type="GO" id="GO:0004222">
    <property type="term" value="F:metalloendopeptidase activity"/>
    <property type="evidence" value="ECO:0007669"/>
    <property type="project" value="InterPro"/>
</dbReference>
<evidence type="ECO:0000256" key="6">
    <source>
        <dbReference type="RuleBase" id="RU003983"/>
    </source>
</evidence>
<keyword evidence="10" id="KW-1185">Reference proteome</keyword>
<keyword evidence="7" id="KW-1133">Transmembrane helix</keyword>
<feature type="transmembrane region" description="Helical" evidence="7">
    <location>
        <begin position="285"/>
        <end position="311"/>
    </location>
</feature>
<dbReference type="Pfam" id="PF01435">
    <property type="entry name" value="Peptidase_M48"/>
    <property type="match status" value="1"/>
</dbReference>
<feature type="transmembrane region" description="Helical" evidence="7">
    <location>
        <begin position="34"/>
        <end position="59"/>
    </location>
</feature>
<organism evidence="9 10">
    <name type="scientific">Mycolicibacterium canariasense</name>
    <name type="common">Mycobacterium canariasense</name>
    <dbReference type="NCBI Taxonomy" id="228230"/>
    <lineage>
        <taxon>Bacteria</taxon>
        <taxon>Bacillati</taxon>
        <taxon>Actinomycetota</taxon>
        <taxon>Actinomycetes</taxon>
        <taxon>Mycobacteriales</taxon>
        <taxon>Mycobacteriaceae</taxon>
        <taxon>Mycolicibacterium</taxon>
    </lineage>
</organism>
<sequence length="312" mass="32716">MSLAACLLLYSAAVLLVGPPALRALTRAGRAPRLGAAAWLTAMLSVLATWLISAVLIVIDEVAHWSRRHSFIDSCIEMLCRVLAGRSGDAPRWVLLLSAGAIIVAVVFITAQLMRTASRLRRQAHGHAHGIRLVGRPILEQNTFVVDAEVRAAYCVAGKPSTIVVTSAAVSALDEREMSAVLAHEWAHVRGHHLEVTILVRAIASVLPRLALMRDGALEVTRLLEMCADDAAAKRHGRHAVLDGLLTLAGAAPATALGAADVAVVSRAERLTSPPADGVRRLDAMLAGIAGLIALAPLAALSMAASGVLVCT</sequence>
<evidence type="ECO:0000256" key="1">
    <source>
        <dbReference type="ARBA" id="ARBA00022670"/>
    </source>
</evidence>
<feature type="transmembrane region" description="Helical" evidence="7">
    <location>
        <begin position="93"/>
        <end position="114"/>
    </location>
</feature>
<reference evidence="10" key="1">
    <citation type="journal article" date="2016" name="Genome Announc.">
        <title>Draft Genome Sequences of Five Rapidly Growing Mycobacterium Species, M. thermoresistibile, M. fortuitum subsp. acetamidolyticum, M. canariasense, M. brisbanense, and M. novocastrense.</title>
        <authorList>
            <person name="Katahira K."/>
            <person name="Ogura Y."/>
            <person name="Gotoh Y."/>
            <person name="Hayashi T."/>
        </authorList>
    </citation>
    <scope>NUCLEOTIDE SEQUENCE [LARGE SCALE GENOMIC DNA]</scope>
    <source>
        <strain evidence="10">JCM15298</strain>
    </source>
</reference>
<keyword evidence="5 6" id="KW-0482">Metalloprotease</keyword>
<evidence type="ECO:0000256" key="3">
    <source>
        <dbReference type="ARBA" id="ARBA00022801"/>
    </source>
</evidence>
<keyword evidence="4 6" id="KW-0862">Zinc</keyword>
<dbReference type="GO" id="GO:0046872">
    <property type="term" value="F:metal ion binding"/>
    <property type="evidence" value="ECO:0007669"/>
    <property type="project" value="UniProtKB-KW"/>
</dbReference>
<keyword evidence="7" id="KW-0812">Transmembrane</keyword>
<evidence type="ECO:0000313" key="10">
    <source>
        <dbReference type="Proteomes" id="UP000069443"/>
    </source>
</evidence>
<accession>A0A100WDX2</accession>
<dbReference type="RefSeq" id="WP_062657499.1">
    <property type="nucleotide sequence ID" value="NZ_BCSY01000051.1"/>
</dbReference>
<feature type="domain" description="Peptidase M48" evidence="8">
    <location>
        <begin position="120"/>
        <end position="239"/>
    </location>
</feature>
<dbReference type="InterPro" id="IPR001915">
    <property type="entry name" value="Peptidase_M48"/>
</dbReference>
<comment type="caution">
    <text evidence="9">The sequence shown here is derived from an EMBL/GenBank/DDBJ whole genome shotgun (WGS) entry which is preliminary data.</text>
</comment>
<evidence type="ECO:0000256" key="2">
    <source>
        <dbReference type="ARBA" id="ARBA00022723"/>
    </source>
</evidence>
<keyword evidence="1 6" id="KW-0645">Protease</keyword>